<dbReference type="Ensembl" id="ENSHCOT00000020468.1">
    <property type="protein sequence ID" value="ENSHCOP00000025854.1"/>
    <property type="gene ID" value="ENSHCOG00000016349.1"/>
</dbReference>
<organism evidence="11 12">
    <name type="scientific">Hippocampus comes</name>
    <name type="common">Tiger tail seahorse</name>
    <dbReference type="NCBI Taxonomy" id="109280"/>
    <lineage>
        <taxon>Eukaryota</taxon>
        <taxon>Metazoa</taxon>
        <taxon>Chordata</taxon>
        <taxon>Craniata</taxon>
        <taxon>Vertebrata</taxon>
        <taxon>Euteleostomi</taxon>
        <taxon>Actinopterygii</taxon>
        <taxon>Neopterygii</taxon>
        <taxon>Teleostei</taxon>
        <taxon>Neoteleostei</taxon>
        <taxon>Acanthomorphata</taxon>
        <taxon>Syngnathiaria</taxon>
        <taxon>Syngnathiformes</taxon>
        <taxon>Syngnathoidei</taxon>
        <taxon>Syngnathidae</taxon>
        <taxon>Hippocampus</taxon>
    </lineage>
</organism>
<dbReference type="PIRSF" id="PIRSF009283">
    <property type="entry name" value="HPP_dOase"/>
    <property type="match status" value="1"/>
</dbReference>
<dbReference type="STRING" id="109280.ENSHCOP00000025854"/>
<dbReference type="SUPFAM" id="SSF54593">
    <property type="entry name" value="Glyoxalase/Bleomycin resistance protein/Dihydroxybiphenyl dioxygenase"/>
    <property type="match status" value="1"/>
</dbReference>
<name>A0A3Q2Z540_HIPCM</name>
<dbReference type="InterPro" id="IPR037523">
    <property type="entry name" value="VOC_core"/>
</dbReference>
<evidence type="ECO:0000259" key="10">
    <source>
        <dbReference type="PROSITE" id="PS51819"/>
    </source>
</evidence>
<dbReference type="Proteomes" id="UP000264820">
    <property type="component" value="Unplaced"/>
</dbReference>
<keyword evidence="3 9" id="KW-0479">Metal-binding</keyword>
<dbReference type="InterPro" id="IPR004360">
    <property type="entry name" value="Glyas_Fos-R_dOase_dom"/>
</dbReference>
<feature type="domain" description="VOC" evidence="10">
    <location>
        <begin position="175"/>
        <end position="332"/>
    </location>
</feature>
<dbReference type="GO" id="GO:0003868">
    <property type="term" value="F:4-hydroxyphenylpyruvate dioxygenase activity"/>
    <property type="evidence" value="ECO:0007669"/>
    <property type="project" value="UniProtKB-EC"/>
</dbReference>
<keyword evidence="5 9" id="KW-0408">Iron</keyword>
<proteinExistence type="inferred from homology"/>
<dbReference type="CDD" id="cd07250">
    <property type="entry name" value="HPPD_C_like"/>
    <property type="match status" value="1"/>
</dbReference>
<dbReference type="PROSITE" id="PS51819">
    <property type="entry name" value="VOC"/>
    <property type="match status" value="2"/>
</dbReference>
<evidence type="ECO:0000313" key="12">
    <source>
        <dbReference type="Proteomes" id="UP000264820"/>
    </source>
</evidence>
<comment type="cofactor">
    <cofactor evidence="9">
        <name>Fe cation</name>
        <dbReference type="ChEBI" id="CHEBI:24875"/>
    </cofactor>
    <text evidence="9">Binds 1 Fe cation per subunit.</text>
</comment>
<dbReference type="GeneTree" id="ENSGT00530000063474"/>
<evidence type="ECO:0000256" key="3">
    <source>
        <dbReference type="ARBA" id="ARBA00022723"/>
    </source>
</evidence>
<sequence length="387" mass="43249">MAAYVRRMHHVSLHVSNVDKLANDLSNKFKFNLFATRLTERTRQLAFRTGSAVFVVNERANRGDCGRLNVEPQPPEHHQAAGCLYDIPSRHPVDTACNVCFEVDDVHGSYEALRRMGCSFPDHQGQVTYAVLRSVVGNVCHTLIDKSEYLGSFLPGFLETEGGQEKQNRPEAVTHVDHITYACATGTSQQVLSWYQQLFGFQRFFIHNDETDSGFVINQKGIGLRLSAMEYWKCGESGLSLPGARQNEPGCKFVLAESLPDQSNQVNTFLEEHQAAGVQHIGLYTGDIVEAVRGMTDAGVCFFSPPPAYYTELGKLREIEDAGQDAQKLAQHGVLLDADPQYLLQVFTKPLFVEDTFFLELIERQGSSGFGEGNIRALWRSVQVYMD</sequence>
<dbReference type="InterPro" id="IPR005956">
    <property type="entry name" value="4OHPhenylPyrv_dOase"/>
</dbReference>
<feature type="domain" description="VOC" evidence="10">
    <location>
        <begin position="7"/>
        <end position="146"/>
    </location>
</feature>
<reference evidence="11" key="1">
    <citation type="submission" date="2025-08" db="UniProtKB">
        <authorList>
            <consortium name="Ensembl"/>
        </authorList>
    </citation>
    <scope>IDENTIFICATION</scope>
</reference>
<dbReference type="Gene3D" id="3.10.180.10">
    <property type="entry name" value="2,3-Dihydroxybiphenyl 1,2-Dioxygenase, domain 1"/>
    <property type="match status" value="2"/>
</dbReference>
<dbReference type="Pfam" id="PF00903">
    <property type="entry name" value="Glyoxalase"/>
    <property type="match status" value="1"/>
</dbReference>
<keyword evidence="12" id="KW-1185">Reference proteome</keyword>
<evidence type="ECO:0000313" key="11">
    <source>
        <dbReference type="Ensembl" id="ENSHCOP00000025854.1"/>
    </source>
</evidence>
<comment type="function">
    <text evidence="6">Catalyzes the conversion of 4-hydroxyphenylpyruvic acid to homogentisic acid, one of the steps in tyrosine catabolism.</text>
</comment>
<feature type="binding site" evidence="9">
    <location>
        <position position="360"/>
    </location>
    <ligand>
        <name>Fe cation</name>
        <dbReference type="ChEBI" id="CHEBI:24875"/>
    </ligand>
</feature>
<dbReference type="InterPro" id="IPR029068">
    <property type="entry name" value="Glyas_Bleomycin-R_OHBP_Dase"/>
</dbReference>
<reference evidence="11" key="2">
    <citation type="submission" date="2025-09" db="UniProtKB">
        <authorList>
            <consortium name="Ensembl"/>
        </authorList>
    </citation>
    <scope>IDENTIFICATION</scope>
</reference>
<dbReference type="PANTHER" id="PTHR11959:SF10">
    <property type="entry name" value="4-HYDROXYPHENYLPYRUVATE DIOXYGENASE-LIKE PROTEIN"/>
    <property type="match status" value="1"/>
</dbReference>
<dbReference type="PANTHER" id="PTHR11959">
    <property type="entry name" value="4-HYDROXYPHENYLPYRUVATE DIOXYGENASE"/>
    <property type="match status" value="1"/>
</dbReference>
<evidence type="ECO:0000256" key="6">
    <source>
        <dbReference type="ARBA" id="ARBA00033727"/>
    </source>
</evidence>
<evidence type="ECO:0000256" key="4">
    <source>
        <dbReference type="ARBA" id="ARBA00022737"/>
    </source>
</evidence>
<evidence type="ECO:0000256" key="7">
    <source>
        <dbReference type="ARBA" id="ARBA00048047"/>
    </source>
</evidence>
<dbReference type="InterPro" id="IPR041735">
    <property type="entry name" value="4OHPhenylPyrv_dOase_C"/>
</dbReference>
<dbReference type="GO" id="GO:0009072">
    <property type="term" value="P:aromatic amino acid metabolic process"/>
    <property type="evidence" value="ECO:0007669"/>
    <property type="project" value="InterPro"/>
</dbReference>
<comment type="similarity">
    <text evidence="1 8">Belongs to the 4HPPD family.</text>
</comment>
<evidence type="ECO:0000256" key="1">
    <source>
        <dbReference type="ARBA" id="ARBA00005877"/>
    </source>
</evidence>
<dbReference type="GO" id="GO:0046872">
    <property type="term" value="F:metal ion binding"/>
    <property type="evidence" value="ECO:0007669"/>
    <property type="project" value="UniProtKB-KW"/>
</dbReference>
<accession>A0A3Q2Z540</accession>
<feature type="binding site" evidence="9">
    <location>
        <position position="280"/>
    </location>
    <ligand>
        <name>Fe cation</name>
        <dbReference type="ChEBI" id="CHEBI:24875"/>
    </ligand>
</feature>
<dbReference type="AlphaFoldDB" id="A0A3Q2Z540"/>
<protein>
    <recommendedName>
        <fullName evidence="2 8">4-hydroxyphenylpyruvate dioxygenase</fullName>
    </recommendedName>
</protein>
<evidence type="ECO:0000256" key="8">
    <source>
        <dbReference type="PIRNR" id="PIRNR009283"/>
    </source>
</evidence>
<evidence type="ECO:0000256" key="9">
    <source>
        <dbReference type="PIRSR" id="PIRSR009283-1"/>
    </source>
</evidence>
<evidence type="ECO:0000256" key="2">
    <source>
        <dbReference type="ARBA" id="ARBA00018452"/>
    </source>
</evidence>
<comment type="catalytic activity">
    <reaction evidence="7">
        <text>3-(4-hydroxyphenyl)pyruvate + O2 = homogentisate + CO2</text>
        <dbReference type="Rhea" id="RHEA:16189"/>
        <dbReference type="ChEBI" id="CHEBI:15379"/>
        <dbReference type="ChEBI" id="CHEBI:16169"/>
        <dbReference type="ChEBI" id="CHEBI:16526"/>
        <dbReference type="ChEBI" id="CHEBI:36242"/>
        <dbReference type="EC" id="1.13.11.27"/>
    </reaction>
    <physiologicalReaction direction="left-to-right" evidence="7">
        <dbReference type="Rhea" id="RHEA:16190"/>
    </physiologicalReaction>
</comment>
<dbReference type="OMA" id="PTLMRWF"/>
<evidence type="ECO:0000256" key="5">
    <source>
        <dbReference type="ARBA" id="ARBA00023004"/>
    </source>
</evidence>
<keyword evidence="4" id="KW-0677">Repeat</keyword>
<feature type="binding site" evidence="9">
    <location>
        <position position="178"/>
    </location>
    <ligand>
        <name>Fe cation</name>
        <dbReference type="ChEBI" id="CHEBI:24875"/>
    </ligand>
</feature>